<accession>A0A7W9WBZ8</accession>
<dbReference type="AlphaFoldDB" id="A0A7W9WBZ8"/>
<proteinExistence type="predicted"/>
<comment type="caution">
    <text evidence="2">The sequence shown here is derived from an EMBL/GenBank/DDBJ whole genome shotgun (WGS) entry which is preliminary data.</text>
</comment>
<evidence type="ECO:0000313" key="3">
    <source>
        <dbReference type="Proteomes" id="UP000532746"/>
    </source>
</evidence>
<evidence type="ECO:0000313" key="2">
    <source>
        <dbReference type="EMBL" id="MBB6058177.1"/>
    </source>
</evidence>
<dbReference type="RefSeq" id="WP_183401669.1">
    <property type="nucleotide sequence ID" value="NZ_JACHGG010000001.1"/>
</dbReference>
<protein>
    <submittedName>
        <fullName evidence="2">Uncharacterized protein</fullName>
    </submittedName>
</protein>
<reference evidence="2 3" key="1">
    <citation type="submission" date="2020-08" db="EMBL/GenBank/DDBJ databases">
        <title>Genomic Encyclopedia of Type Strains, Phase IV (KMG-IV): sequencing the most valuable type-strain genomes for metagenomic binning, comparative biology and taxonomic classification.</title>
        <authorList>
            <person name="Goeker M."/>
        </authorList>
    </citation>
    <scope>NUCLEOTIDE SEQUENCE [LARGE SCALE GENOMIC DNA]</scope>
    <source>
        <strain evidence="2 3">DSM 26718</strain>
    </source>
</reference>
<keyword evidence="3" id="KW-1185">Reference proteome</keyword>
<dbReference type="EMBL" id="JACHGG010000001">
    <property type="protein sequence ID" value="MBB6058177.1"/>
    <property type="molecule type" value="Genomic_DNA"/>
</dbReference>
<organism evidence="2 3">
    <name type="scientific">Hymenobacter luteus</name>
    <dbReference type="NCBI Taxonomy" id="1411122"/>
    <lineage>
        <taxon>Bacteria</taxon>
        <taxon>Pseudomonadati</taxon>
        <taxon>Bacteroidota</taxon>
        <taxon>Cytophagia</taxon>
        <taxon>Cytophagales</taxon>
        <taxon>Hymenobacteraceae</taxon>
        <taxon>Hymenobacter</taxon>
    </lineage>
</organism>
<evidence type="ECO:0000256" key="1">
    <source>
        <dbReference type="SAM" id="MobiDB-lite"/>
    </source>
</evidence>
<name>A0A7W9WBZ8_9BACT</name>
<gene>
    <name evidence="2" type="ORF">HNQ93_001007</name>
</gene>
<feature type="region of interest" description="Disordered" evidence="1">
    <location>
        <begin position="1"/>
        <end position="24"/>
    </location>
</feature>
<sequence>MSCDKQDSGQPTPTPAPTPETAVLSGKIQPAEAVTAVTATDKSGKAVSVSPNSAGEYALPAAALGEYILRFTTTSSYAEPAAYTATLRRGGTFVATTAELAPASATIEVDGVRVTRKITVEHMWFSTIGDDAYTFYLANSSYLGNQYPMVCLGLHYACDYETGPEVNITLPLGDQCYTARYEEDFMPPLYAGDWYPSRTGGTLTTTSVNKTKHLFSGTFEFKAGNYLDGEKREKYALKTIKGTFTNLPYEVSRR</sequence>
<dbReference type="Proteomes" id="UP000532746">
    <property type="component" value="Unassembled WGS sequence"/>
</dbReference>